<dbReference type="SUPFAM" id="SSF55811">
    <property type="entry name" value="Nudix"/>
    <property type="match status" value="1"/>
</dbReference>
<dbReference type="Gene3D" id="3.90.79.10">
    <property type="entry name" value="Nucleoside Triphosphate Pyrophosphohydrolase"/>
    <property type="match status" value="1"/>
</dbReference>
<dbReference type="InterPro" id="IPR000086">
    <property type="entry name" value="NUDIX_hydrolase_dom"/>
</dbReference>
<reference evidence="3 4" key="1">
    <citation type="submission" date="2023-12" db="EMBL/GenBank/DDBJ databases">
        <title>Description of new species of Mycobacterium terrae complex isolated from sewage at the Sao Paulo Zoological Park Foundation in Brazil.</title>
        <authorList>
            <person name="Romagnoli C.L."/>
            <person name="Conceicao E.C."/>
            <person name="Machado E."/>
            <person name="Barreto L.B.P.F."/>
            <person name="Sharma A."/>
            <person name="Silva N.M."/>
            <person name="Marques L.E."/>
            <person name="Juliana M.A."/>
            <person name="Lourenco M.C.S."/>
            <person name="Digiampietri L.A."/>
            <person name="Suffys P.N."/>
            <person name="Viana-Niero C."/>
        </authorList>
    </citation>
    <scope>NUCLEOTIDE SEQUENCE [LARGE SCALE GENOMIC DNA]</scope>
    <source>
        <strain evidence="3 4">MYC098</strain>
    </source>
</reference>
<dbReference type="PANTHER" id="PTHR11839:SF31">
    <property type="entry name" value="ADP-RIBOSE PYROPHOSPHATASE"/>
    <property type="match status" value="1"/>
</dbReference>
<evidence type="ECO:0000256" key="1">
    <source>
        <dbReference type="ARBA" id="ARBA00022801"/>
    </source>
</evidence>
<evidence type="ECO:0000313" key="4">
    <source>
        <dbReference type="Proteomes" id="UP001299596"/>
    </source>
</evidence>
<dbReference type="InterPro" id="IPR015797">
    <property type="entry name" value="NUDIX_hydrolase-like_dom_sf"/>
</dbReference>
<evidence type="ECO:0000259" key="2">
    <source>
        <dbReference type="PROSITE" id="PS51462"/>
    </source>
</evidence>
<proteinExistence type="predicted"/>
<dbReference type="GO" id="GO:0016787">
    <property type="term" value="F:hydrolase activity"/>
    <property type="evidence" value="ECO:0007669"/>
    <property type="project" value="UniProtKB-KW"/>
</dbReference>
<gene>
    <name evidence="3" type="ORF">K6T79_21820</name>
</gene>
<dbReference type="EMBL" id="JAYJJR010000019">
    <property type="protein sequence ID" value="MEB3023664.1"/>
    <property type="molecule type" value="Genomic_DNA"/>
</dbReference>
<evidence type="ECO:0000313" key="3">
    <source>
        <dbReference type="EMBL" id="MEB3023664.1"/>
    </source>
</evidence>
<name>A0ABU5XN77_9MYCO</name>
<organism evidence="3 4">
    <name type="scientific">[Mycobacterium] crassicus</name>
    <dbReference type="NCBI Taxonomy" id="2872309"/>
    <lineage>
        <taxon>Bacteria</taxon>
        <taxon>Bacillati</taxon>
        <taxon>Actinomycetota</taxon>
        <taxon>Actinomycetes</taxon>
        <taxon>Mycobacteriales</taxon>
        <taxon>Mycobacteriaceae</taxon>
        <taxon>Mycolicibacter</taxon>
    </lineage>
</organism>
<dbReference type="RefSeq" id="WP_225407323.1">
    <property type="nucleotide sequence ID" value="NZ_JAYJJR010000019.1"/>
</dbReference>
<comment type="caution">
    <text evidence="3">The sequence shown here is derived from an EMBL/GenBank/DDBJ whole genome shotgun (WGS) entry which is preliminary data.</text>
</comment>
<dbReference type="Proteomes" id="UP001299596">
    <property type="component" value="Unassembled WGS sequence"/>
</dbReference>
<protein>
    <submittedName>
        <fullName evidence="3">NUDIX hydrolase</fullName>
        <ecNumber evidence="3">3.6.-.-</ecNumber>
    </submittedName>
</protein>
<keyword evidence="4" id="KW-1185">Reference proteome</keyword>
<dbReference type="PANTHER" id="PTHR11839">
    <property type="entry name" value="UDP/ADP-SUGAR PYROPHOSPHATASE"/>
    <property type="match status" value="1"/>
</dbReference>
<dbReference type="Pfam" id="PF00293">
    <property type="entry name" value="NUDIX"/>
    <property type="match status" value="1"/>
</dbReference>
<keyword evidence="1 3" id="KW-0378">Hydrolase</keyword>
<dbReference type="EC" id="3.6.-.-" evidence="3"/>
<dbReference type="CDD" id="cd24158">
    <property type="entry name" value="NUDIX_ADPRase_Rv1700"/>
    <property type="match status" value="1"/>
</dbReference>
<dbReference type="PROSITE" id="PS51462">
    <property type="entry name" value="NUDIX"/>
    <property type="match status" value="1"/>
</dbReference>
<accession>A0ABU5XN77</accession>
<feature type="domain" description="Nudix hydrolase" evidence="2">
    <location>
        <begin position="41"/>
        <end position="175"/>
    </location>
</feature>
<sequence>MAEHAFETTSSQLLHSGKIFALRRDEVLMPKGRTATRDVVEHFGAVAVVAMDSVGPDANIPLIYQYRHPLGRRLWELPAGLLDVHGEPPHVTAGRELVEEAGLTASSWQVLIDLDSTPGFSDESVRVYLATGLTEVGRPEAHDEEADLTLAWYPIAEAARMVFSGEIVNAIAVAGILAAYIHSQTHSQGVATLRALDAEWIDKPSAFAARQTQSRP</sequence>